<dbReference type="Proteomes" id="UP001482231">
    <property type="component" value="Unassembled WGS sequence"/>
</dbReference>
<keyword evidence="3" id="KW-1185">Reference proteome</keyword>
<dbReference type="SUPFAM" id="SSF53850">
    <property type="entry name" value="Periplasmic binding protein-like II"/>
    <property type="match status" value="1"/>
</dbReference>
<accession>A0ABV0EGP0</accession>
<comment type="caution">
    <text evidence="2">The sequence shown here is derived from an EMBL/GenBank/DDBJ whole genome shotgun (WGS) entry which is preliminary data.</text>
</comment>
<evidence type="ECO:0000256" key="1">
    <source>
        <dbReference type="SAM" id="SignalP"/>
    </source>
</evidence>
<evidence type="ECO:0000313" key="2">
    <source>
        <dbReference type="EMBL" id="MEO1766858.1"/>
    </source>
</evidence>
<dbReference type="Pfam" id="PF12974">
    <property type="entry name" value="Phosphonate-bd"/>
    <property type="match status" value="1"/>
</dbReference>
<dbReference type="EMBL" id="JBAJEX010000004">
    <property type="protein sequence ID" value="MEO1766858.1"/>
    <property type="molecule type" value="Genomic_DNA"/>
</dbReference>
<dbReference type="Gene3D" id="3.40.190.10">
    <property type="entry name" value="Periplasmic binding protein-like II"/>
    <property type="match status" value="2"/>
</dbReference>
<reference evidence="2 3" key="1">
    <citation type="submission" date="2024-02" db="EMBL/GenBank/DDBJ databases">
        <title>New thermophilic sulfur-oxidizing bacteria from a hot springs of the Uzon caldera (Kamchatka, Russia).</title>
        <authorList>
            <person name="Dukat A.M."/>
            <person name="Elcheninov A.G."/>
            <person name="Frolov E.N."/>
        </authorList>
    </citation>
    <scope>NUCLEOTIDE SEQUENCE [LARGE SCALE GENOMIC DNA]</scope>
    <source>
        <strain evidence="2 3">AK1</strain>
    </source>
</reference>
<name>A0ABV0EGP0_9BURK</name>
<protein>
    <submittedName>
        <fullName evidence="2">PhnD/SsuA/transferrin family substrate-binding protein</fullName>
    </submittedName>
</protein>
<feature type="chain" id="PRO_5045334623" evidence="1">
    <location>
        <begin position="28"/>
        <end position="281"/>
    </location>
</feature>
<dbReference type="PANTHER" id="PTHR35841">
    <property type="entry name" value="PHOSPHONATES-BINDING PERIPLASMIC PROTEIN"/>
    <property type="match status" value="1"/>
</dbReference>
<proteinExistence type="predicted"/>
<sequence length="281" mass="31649">MQNPNLHPMPRILFALVLLAAAALCRAADREPLYLGSVAMDTPAEMVRRLTPLADYLGRRTGLRVEFRASPDLGSAVQELGRNLTQIAYLTPVAYLEAREQYNAQPLVAPLTRGKTTFHLVIATRADSPYRRTTDLRGKRFAFGDPKALLQRAVVVESGIRLEEFSSYAFLKHYDNIAKAVLNQDFDAGILKDTVYEQYEPHGLRRLYTSPPLPSYLFAVSERLPPATVAKLKAAFLELKASNPQHKAILRELDAGYEGFEPVEDRDYDLIRRMTAPFRTQ</sequence>
<keyword evidence="1" id="KW-0732">Signal</keyword>
<dbReference type="RefSeq" id="WP_347307969.1">
    <property type="nucleotide sequence ID" value="NZ_JBAJEX010000004.1"/>
</dbReference>
<dbReference type="PANTHER" id="PTHR35841:SF1">
    <property type="entry name" value="PHOSPHONATES-BINDING PERIPLASMIC PROTEIN"/>
    <property type="match status" value="1"/>
</dbReference>
<gene>
    <name evidence="2" type="ORF">V6E02_06500</name>
</gene>
<feature type="signal peptide" evidence="1">
    <location>
        <begin position="1"/>
        <end position="27"/>
    </location>
</feature>
<organism evidence="2 3">
    <name type="scientific">Thiobacter aerophilum</name>
    <dbReference type="NCBI Taxonomy" id="3121275"/>
    <lineage>
        <taxon>Bacteria</taxon>
        <taxon>Pseudomonadati</taxon>
        <taxon>Pseudomonadota</taxon>
        <taxon>Betaproteobacteria</taxon>
        <taxon>Burkholderiales</taxon>
        <taxon>Thiobacteraceae</taxon>
        <taxon>Thiobacter</taxon>
    </lineage>
</organism>
<evidence type="ECO:0000313" key="3">
    <source>
        <dbReference type="Proteomes" id="UP001482231"/>
    </source>
</evidence>